<organism evidence="3 4">
    <name type="scientific">Aspergillus tanneri</name>
    <dbReference type="NCBI Taxonomy" id="1220188"/>
    <lineage>
        <taxon>Eukaryota</taxon>
        <taxon>Fungi</taxon>
        <taxon>Dikarya</taxon>
        <taxon>Ascomycota</taxon>
        <taxon>Pezizomycotina</taxon>
        <taxon>Eurotiomycetes</taxon>
        <taxon>Eurotiomycetidae</taxon>
        <taxon>Eurotiales</taxon>
        <taxon>Aspergillaceae</taxon>
        <taxon>Aspergillus</taxon>
        <taxon>Aspergillus subgen. Circumdati</taxon>
    </lineage>
</organism>
<dbReference type="RefSeq" id="XP_033429548.1">
    <property type="nucleotide sequence ID" value="XM_033567553.1"/>
</dbReference>
<reference evidence="3 4" key="1">
    <citation type="submission" date="2019-08" db="EMBL/GenBank/DDBJ databases">
        <title>The genome sequence of a newly discovered highly antifungal drug resistant Aspergillus species, Aspergillus tanneri NIH 1004.</title>
        <authorList>
            <person name="Mounaud S."/>
            <person name="Singh I."/>
            <person name="Joardar V."/>
            <person name="Pakala S."/>
            <person name="Pakala S."/>
            <person name="Venepally P."/>
            <person name="Chung J.K."/>
            <person name="Losada L."/>
            <person name="Nierman W.C."/>
        </authorList>
    </citation>
    <scope>NUCLEOTIDE SEQUENCE [LARGE SCALE GENOMIC DNA]</scope>
    <source>
        <strain evidence="3 4">NIH1004</strain>
    </source>
</reference>
<keyword evidence="1" id="KW-1133">Transmembrane helix</keyword>
<dbReference type="Pfam" id="PF17111">
    <property type="entry name" value="PigL_N"/>
    <property type="match status" value="1"/>
</dbReference>
<feature type="transmembrane region" description="Helical" evidence="1">
    <location>
        <begin position="150"/>
        <end position="170"/>
    </location>
</feature>
<name>A0A5M9N6G4_9EURO</name>
<sequence length="252" mass="27323">MGDDIDGFRRLVAGDKLTINVALTDANLRKSSATAESLASYQSLIETAKAELEVHLEVIDSKLEAMLGRNMPKDCSRPFIILSILTPILRPPCLHLRCCVTSKSIGMLPDMNIGWKLEVGTTVTFISAFIVVMLRTLARTLYATLGWDDYLMLFAVAQAFVATICDYIAVNGLASNDAHQLIPSLGGKPTLMNYLQGKRYFLALPVFHAACLTFVLAFNIFSGVTCVLPPAGPLTADVANEVFLHGNLDGAL</sequence>
<proteinExistence type="predicted"/>
<dbReference type="InterPro" id="IPR031348">
    <property type="entry name" value="PigL_N"/>
</dbReference>
<dbReference type="VEuPathDB" id="FungiDB:EYZ11_008522"/>
<feature type="transmembrane region" description="Helical" evidence="1">
    <location>
        <begin position="200"/>
        <end position="221"/>
    </location>
</feature>
<evidence type="ECO:0000313" key="4">
    <source>
        <dbReference type="Proteomes" id="UP000324241"/>
    </source>
</evidence>
<dbReference type="OrthoDB" id="4682787at2759"/>
<dbReference type="GeneID" id="54325570"/>
<dbReference type="EMBL" id="QUQM01000001">
    <property type="protein sequence ID" value="KAA8650187.1"/>
    <property type="molecule type" value="Genomic_DNA"/>
</dbReference>
<gene>
    <name evidence="3" type="ORF">ATNIH1004_002868</name>
</gene>
<evidence type="ECO:0000259" key="2">
    <source>
        <dbReference type="Pfam" id="PF17111"/>
    </source>
</evidence>
<evidence type="ECO:0000256" key="1">
    <source>
        <dbReference type="SAM" id="Phobius"/>
    </source>
</evidence>
<evidence type="ECO:0000313" key="3">
    <source>
        <dbReference type="EMBL" id="KAA8650187.1"/>
    </source>
</evidence>
<comment type="caution">
    <text evidence="3">The sequence shown here is derived from an EMBL/GenBank/DDBJ whole genome shotgun (WGS) entry which is preliminary data.</text>
</comment>
<keyword evidence="1" id="KW-0472">Membrane</keyword>
<dbReference type="Proteomes" id="UP000324241">
    <property type="component" value="Unassembled WGS sequence"/>
</dbReference>
<protein>
    <recommendedName>
        <fullName evidence="2">Azaphilone pigments biosynthesis cluster protein L N-terminal domain-containing protein</fullName>
    </recommendedName>
</protein>
<feature type="domain" description="Azaphilone pigments biosynthesis cluster protein L N-terminal" evidence="2">
    <location>
        <begin position="1"/>
        <end position="69"/>
    </location>
</feature>
<keyword evidence="1" id="KW-0812">Transmembrane</keyword>
<dbReference type="AlphaFoldDB" id="A0A5M9N6G4"/>
<accession>A0A5M9N6G4</accession>
<feature type="transmembrane region" description="Helical" evidence="1">
    <location>
        <begin position="117"/>
        <end position="138"/>
    </location>
</feature>